<feature type="transmembrane region" description="Helical" evidence="6">
    <location>
        <begin position="95"/>
        <end position="121"/>
    </location>
</feature>
<organism evidence="7 8">
    <name type="scientific">Desulfovibrio litoralis DSM 11393</name>
    <dbReference type="NCBI Taxonomy" id="1121455"/>
    <lineage>
        <taxon>Bacteria</taxon>
        <taxon>Pseudomonadati</taxon>
        <taxon>Thermodesulfobacteriota</taxon>
        <taxon>Desulfovibrionia</taxon>
        <taxon>Desulfovibrionales</taxon>
        <taxon>Desulfovibrionaceae</taxon>
        <taxon>Desulfovibrio</taxon>
    </lineage>
</organism>
<dbReference type="STRING" id="1121455.SAMN02745728_00108"/>
<comment type="subcellular location">
    <subcellularLocation>
        <location evidence="1">Membrane</location>
        <topology evidence="1">Multi-pass membrane protein</topology>
    </subcellularLocation>
</comment>
<feature type="transmembrane region" description="Helical" evidence="6">
    <location>
        <begin position="201"/>
        <end position="221"/>
    </location>
</feature>
<dbReference type="InterPro" id="IPR003544">
    <property type="entry name" value="Cyt_c_biogenesis_CcmB"/>
</dbReference>
<evidence type="ECO:0000256" key="4">
    <source>
        <dbReference type="ARBA" id="ARBA00022989"/>
    </source>
</evidence>
<dbReference type="AlphaFoldDB" id="A0A1M7RT50"/>
<evidence type="ECO:0000256" key="1">
    <source>
        <dbReference type="ARBA" id="ARBA00004141"/>
    </source>
</evidence>
<name>A0A1M7RT50_9BACT</name>
<evidence type="ECO:0000313" key="7">
    <source>
        <dbReference type="EMBL" id="SHN49212.1"/>
    </source>
</evidence>
<evidence type="ECO:0000256" key="5">
    <source>
        <dbReference type="ARBA" id="ARBA00023136"/>
    </source>
</evidence>
<keyword evidence="8" id="KW-1185">Reference proteome</keyword>
<gene>
    <name evidence="7" type="ORF">SAMN02745728_00108</name>
</gene>
<accession>A0A1M7RT50</accession>
<feature type="transmembrane region" description="Helical" evidence="6">
    <location>
        <begin position="133"/>
        <end position="154"/>
    </location>
</feature>
<dbReference type="PRINTS" id="PR01414">
    <property type="entry name" value="CCMBBIOGNSIS"/>
</dbReference>
<dbReference type="RefSeq" id="WP_072695416.1">
    <property type="nucleotide sequence ID" value="NZ_FRDI01000002.1"/>
</dbReference>
<keyword evidence="3 6" id="KW-0812">Transmembrane</keyword>
<dbReference type="GO" id="GO:0016020">
    <property type="term" value="C:membrane"/>
    <property type="evidence" value="ECO:0007669"/>
    <property type="project" value="UniProtKB-SubCell"/>
</dbReference>
<dbReference type="Proteomes" id="UP000186469">
    <property type="component" value="Unassembled WGS sequence"/>
</dbReference>
<evidence type="ECO:0000256" key="3">
    <source>
        <dbReference type="ARBA" id="ARBA00022692"/>
    </source>
</evidence>
<evidence type="ECO:0000256" key="2">
    <source>
        <dbReference type="ARBA" id="ARBA00010544"/>
    </source>
</evidence>
<feature type="transmembrane region" description="Helical" evidence="6">
    <location>
        <begin position="21"/>
        <end position="39"/>
    </location>
</feature>
<keyword evidence="5 6" id="KW-0472">Membrane</keyword>
<dbReference type="Pfam" id="PF03379">
    <property type="entry name" value="CcmB"/>
    <property type="match status" value="1"/>
</dbReference>
<dbReference type="GO" id="GO:0015232">
    <property type="term" value="F:heme transmembrane transporter activity"/>
    <property type="evidence" value="ECO:0007669"/>
    <property type="project" value="InterPro"/>
</dbReference>
<dbReference type="GO" id="GO:0017004">
    <property type="term" value="P:cytochrome complex assembly"/>
    <property type="evidence" value="ECO:0007669"/>
    <property type="project" value="InterPro"/>
</dbReference>
<dbReference type="EMBL" id="FRDI01000002">
    <property type="protein sequence ID" value="SHN49212.1"/>
    <property type="molecule type" value="Genomic_DNA"/>
</dbReference>
<reference evidence="7 8" key="1">
    <citation type="submission" date="2016-12" db="EMBL/GenBank/DDBJ databases">
        <authorList>
            <person name="Song W.-J."/>
            <person name="Kurnit D.M."/>
        </authorList>
    </citation>
    <scope>NUCLEOTIDE SEQUENCE [LARGE SCALE GENOMIC DNA]</scope>
    <source>
        <strain evidence="7 8">DSM 11393</strain>
    </source>
</reference>
<dbReference type="OrthoDB" id="5459399at2"/>
<protein>
    <submittedName>
        <fullName evidence="7">Heme exporter protein B</fullName>
    </submittedName>
</protein>
<evidence type="ECO:0000313" key="8">
    <source>
        <dbReference type="Proteomes" id="UP000186469"/>
    </source>
</evidence>
<keyword evidence="4 6" id="KW-1133">Transmembrane helix</keyword>
<proteinExistence type="inferred from homology"/>
<comment type="similarity">
    <text evidence="2">Belongs to the CcmB/CycW/HelB family.</text>
</comment>
<sequence length="225" mass="24128">MLKSGLLIASKDLKLSLFSGSSLFQPLVLGLILIFIFSLSRETGDLTPPLAASTIFWLASVFCQVLIFSNLYSIEEQNGARLGLVLSPIPAQSVWLGKAFCGLILLLLSQLVFLPACIVFLGQNINVNAWQSLLGLFLTDIGIISLGSLLGILAQGQSGRESLLSILLFPLLIPILLAGIKNGTVLFGAEDTLDLTNWLSIILAFDGVFIALGLVLFPFLLHGDD</sequence>
<evidence type="ECO:0000256" key="6">
    <source>
        <dbReference type="SAM" id="Phobius"/>
    </source>
</evidence>
<feature type="transmembrane region" description="Helical" evidence="6">
    <location>
        <begin position="51"/>
        <end position="74"/>
    </location>
</feature>
<feature type="transmembrane region" description="Helical" evidence="6">
    <location>
        <begin position="166"/>
        <end position="189"/>
    </location>
</feature>